<dbReference type="EMBL" id="LR699554">
    <property type="protein sequence ID" value="VVD31962.1"/>
    <property type="molecule type" value="Genomic_DNA"/>
</dbReference>
<dbReference type="Proteomes" id="UP000325811">
    <property type="component" value="Chromosome II"/>
</dbReference>
<protein>
    <submittedName>
        <fullName evidence="1">Uncharacterized protein</fullName>
    </submittedName>
</protein>
<evidence type="ECO:0000313" key="1">
    <source>
        <dbReference type="EMBL" id="VVD31962.1"/>
    </source>
</evidence>
<keyword evidence="2" id="KW-1185">Reference proteome</keyword>
<proteinExistence type="predicted"/>
<accession>A0A5Q4YX97</accession>
<name>A0A5Q4YX97_9BURK</name>
<organism evidence="1 2">
    <name type="scientific">Paraburkholderia dioscoreae</name>
    <dbReference type="NCBI Taxonomy" id="2604047"/>
    <lineage>
        <taxon>Bacteria</taxon>
        <taxon>Pseudomonadati</taxon>
        <taxon>Pseudomonadota</taxon>
        <taxon>Betaproteobacteria</taxon>
        <taxon>Burkholderiales</taxon>
        <taxon>Burkholderiaceae</taxon>
        <taxon>Paraburkholderia</taxon>
    </lineage>
</organism>
<sequence length="115" mass="12977">MCGKSPCGRSQRDRRRRWCRECRHGITQDSAARRRITRRRRGARVHVALAECGDVAARKKARSIALFFADACGALGLICDLSTPVRIAMQRALVTFLFRFIPYTHAQASTDDLSL</sequence>
<reference evidence="1 2" key="1">
    <citation type="submission" date="2019-08" db="EMBL/GenBank/DDBJ databases">
        <authorList>
            <person name="Herpell B J."/>
        </authorList>
    </citation>
    <scope>NUCLEOTIDE SEQUENCE [LARGE SCALE GENOMIC DNA]</scope>
    <source>
        <strain evidence="2">Msb3</strain>
    </source>
</reference>
<evidence type="ECO:0000313" key="2">
    <source>
        <dbReference type="Proteomes" id="UP000325811"/>
    </source>
</evidence>
<gene>
    <name evidence="1" type="ORF">PDMSB3_0664</name>
</gene>
<dbReference type="KEGG" id="pdio:PDMSB3_0664.1"/>
<dbReference type="AlphaFoldDB" id="A0A5Q4YX97"/>